<protein>
    <recommendedName>
        <fullName evidence="2">THD domain-containing protein</fullName>
    </recommendedName>
</protein>
<dbReference type="Pfam" id="PF00229">
    <property type="entry name" value="TNF"/>
    <property type="match status" value="1"/>
</dbReference>
<comment type="caution">
    <text evidence="3">The sequence shown here is derived from an EMBL/GenBank/DDBJ whole genome shotgun (WGS) entry which is preliminary data.</text>
</comment>
<evidence type="ECO:0000256" key="1">
    <source>
        <dbReference type="ARBA" id="ARBA00008670"/>
    </source>
</evidence>
<evidence type="ECO:0000259" key="2">
    <source>
        <dbReference type="Pfam" id="PF00229"/>
    </source>
</evidence>
<organism evidence="3 4">
    <name type="scientific">Dreissena polymorpha</name>
    <name type="common">Zebra mussel</name>
    <name type="synonym">Mytilus polymorpha</name>
    <dbReference type="NCBI Taxonomy" id="45954"/>
    <lineage>
        <taxon>Eukaryota</taxon>
        <taxon>Metazoa</taxon>
        <taxon>Spiralia</taxon>
        <taxon>Lophotrochozoa</taxon>
        <taxon>Mollusca</taxon>
        <taxon>Bivalvia</taxon>
        <taxon>Autobranchia</taxon>
        <taxon>Heteroconchia</taxon>
        <taxon>Euheterodonta</taxon>
        <taxon>Imparidentia</taxon>
        <taxon>Neoheterodontei</taxon>
        <taxon>Myida</taxon>
        <taxon>Dreissenoidea</taxon>
        <taxon>Dreissenidae</taxon>
        <taxon>Dreissena</taxon>
    </lineage>
</organism>
<name>A0A9D4ERL3_DREPO</name>
<reference evidence="3" key="2">
    <citation type="submission" date="2020-11" db="EMBL/GenBank/DDBJ databases">
        <authorList>
            <person name="McCartney M.A."/>
            <person name="Auch B."/>
            <person name="Kono T."/>
            <person name="Mallez S."/>
            <person name="Becker A."/>
            <person name="Gohl D.M."/>
            <person name="Silverstein K.A.T."/>
            <person name="Koren S."/>
            <person name="Bechman K.B."/>
            <person name="Herman A."/>
            <person name="Abrahante J.E."/>
            <person name="Garbe J."/>
        </authorList>
    </citation>
    <scope>NUCLEOTIDE SEQUENCE</scope>
    <source>
        <strain evidence="3">Duluth1</strain>
        <tissue evidence="3">Whole animal</tissue>
    </source>
</reference>
<accession>A0A9D4ERL3</accession>
<proteinExistence type="inferred from homology"/>
<dbReference type="SUPFAM" id="SSF49842">
    <property type="entry name" value="TNF-like"/>
    <property type="match status" value="1"/>
</dbReference>
<dbReference type="EMBL" id="JAIWYP010000008">
    <property type="protein sequence ID" value="KAH3784531.1"/>
    <property type="molecule type" value="Genomic_DNA"/>
</dbReference>
<gene>
    <name evidence="3" type="ORF">DPMN_162488</name>
</gene>
<reference evidence="3" key="1">
    <citation type="journal article" date="2019" name="bioRxiv">
        <title>The Genome of the Zebra Mussel, Dreissena polymorpha: A Resource for Invasive Species Research.</title>
        <authorList>
            <person name="McCartney M.A."/>
            <person name="Auch B."/>
            <person name="Kono T."/>
            <person name="Mallez S."/>
            <person name="Zhang Y."/>
            <person name="Obille A."/>
            <person name="Becker A."/>
            <person name="Abrahante J.E."/>
            <person name="Garbe J."/>
            <person name="Badalamenti J.P."/>
            <person name="Herman A."/>
            <person name="Mangelson H."/>
            <person name="Liachko I."/>
            <person name="Sullivan S."/>
            <person name="Sone E.D."/>
            <person name="Koren S."/>
            <person name="Silverstein K.A.T."/>
            <person name="Beckman K.B."/>
            <person name="Gohl D.M."/>
        </authorList>
    </citation>
    <scope>NUCLEOTIDE SEQUENCE</scope>
    <source>
        <strain evidence="3">Duluth1</strain>
        <tissue evidence="3">Whole animal</tissue>
    </source>
</reference>
<dbReference type="AlphaFoldDB" id="A0A9D4ERL3"/>
<comment type="similarity">
    <text evidence="1">Belongs to the tumor necrosis factor family.</text>
</comment>
<keyword evidence="4" id="KW-1185">Reference proteome</keyword>
<dbReference type="InterPro" id="IPR008983">
    <property type="entry name" value="Tumour_necrosis_fac-like_dom"/>
</dbReference>
<dbReference type="GO" id="GO:0005164">
    <property type="term" value="F:tumor necrosis factor receptor binding"/>
    <property type="evidence" value="ECO:0007669"/>
    <property type="project" value="InterPro"/>
</dbReference>
<evidence type="ECO:0000313" key="3">
    <source>
        <dbReference type="EMBL" id="KAH3784531.1"/>
    </source>
</evidence>
<evidence type="ECO:0000313" key="4">
    <source>
        <dbReference type="Proteomes" id="UP000828390"/>
    </source>
</evidence>
<dbReference type="Proteomes" id="UP000828390">
    <property type="component" value="Unassembled WGS sequence"/>
</dbReference>
<dbReference type="GO" id="GO:0006955">
    <property type="term" value="P:immune response"/>
    <property type="evidence" value="ECO:0007669"/>
    <property type="project" value="InterPro"/>
</dbReference>
<feature type="domain" description="THD" evidence="2">
    <location>
        <begin position="17"/>
        <end position="125"/>
    </location>
</feature>
<dbReference type="InterPro" id="IPR006052">
    <property type="entry name" value="TNF_dom"/>
</dbReference>
<dbReference type="GO" id="GO:0016020">
    <property type="term" value="C:membrane"/>
    <property type="evidence" value="ECO:0007669"/>
    <property type="project" value="InterPro"/>
</dbReference>
<sequence>MKSVVSWFHGRELDYTTGFLRYGVRYQKGRLIVPLTGTYNIYSFLSLTESNDYSPVHTSVESTNETLVKNAMYKYNVRIGKDVELASSLQTHRTSNGRNCNAFSSQIATLVQVEAGGEISVKISDI</sequence>
<dbReference type="Gene3D" id="2.60.120.40">
    <property type="match status" value="1"/>
</dbReference>